<dbReference type="OrthoDB" id="3254893at2"/>
<feature type="domain" description="HTH marR-type" evidence="4">
    <location>
        <begin position="1"/>
        <end position="143"/>
    </location>
</feature>
<keyword evidence="2" id="KW-0238">DNA-binding</keyword>
<dbReference type="GO" id="GO:0003700">
    <property type="term" value="F:DNA-binding transcription factor activity"/>
    <property type="evidence" value="ECO:0007669"/>
    <property type="project" value="InterPro"/>
</dbReference>
<dbReference type="InterPro" id="IPR036390">
    <property type="entry name" value="WH_DNA-bd_sf"/>
</dbReference>
<protein>
    <submittedName>
        <fullName evidence="5">MarR family transcriptional regulator</fullName>
    </submittedName>
</protein>
<dbReference type="InterPro" id="IPR036388">
    <property type="entry name" value="WH-like_DNA-bd_sf"/>
</dbReference>
<dbReference type="SUPFAM" id="SSF46785">
    <property type="entry name" value="Winged helix' DNA-binding domain"/>
    <property type="match status" value="1"/>
</dbReference>
<dbReference type="PRINTS" id="PR00598">
    <property type="entry name" value="HTHMARR"/>
</dbReference>
<keyword evidence="6" id="KW-1185">Reference proteome</keyword>
<evidence type="ECO:0000313" key="5">
    <source>
        <dbReference type="EMBL" id="RJX37379.1"/>
    </source>
</evidence>
<dbReference type="PANTHER" id="PTHR42756">
    <property type="entry name" value="TRANSCRIPTIONAL REGULATOR, MARR"/>
    <property type="match status" value="1"/>
</dbReference>
<comment type="caution">
    <text evidence="5">The sequence shown here is derived from an EMBL/GenBank/DDBJ whole genome shotgun (WGS) entry which is preliminary data.</text>
</comment>
<dbReference type="AlphaFoldDB" id="A0A3A6PGX5"/>
<evidence type="ECO:0000256" key="2">
    <source>
        <dbReference type="ARBA" id="ARBA00023125"/>
    </source>
</evidence>
<dbReference type="InterPro" id="IPR000835">
    <property type="entry name" value="HTH_MarR-typ"/>
</dbReference>
<dbReference type="GO" id="GO:0003677">
    <property type="term" value="F:DNA binding"/>
    <property type="evidence" value="ECO:0007669"/>
    <property type="project" value="UniProtKB-KW"/>
</dbReference>
<dbReference type="SMART" id="SM00347">
    <property type="entry name" value="HTH_MARR"/>
    <property type="match status" value="1"/>
</dbReference>
<reference evidence="5 6" key="1">
    <citation type="submission" date="2018-09" db="EMBL/GenBank/DDBJ databases">
        <title>Paenibacillus aracenensis nov. sp. isolated from a cave in southern Spain.</title>
        <authorList>
            <person name="Jurado V."/>
            <person name="Gutierrez-Patricio S."/>
            <person name="Gonzalez-Pimentel J.L."/>
            <person name="Miller A.Z."/>
            <person name="Laiz L."/>
            <person name="Saiz-Jimenez C."/>
        </authorList>
    </citation>
    <scope>NUCLEOTIDE SEQUENCE [LARGE SCALE GENOMIC DNA]</scope>
    <source>
        <strain evidence="5 6">JCM 19203</strain>
    </source>
</reference>
<dbReference type="Gene3D" id="1.10.10.10">
    <property type="entry name" value="Winged helix-like DNA-binding domain superfamily/Winged helix DNA-binding domain"/>
    <property type="match status" value="1"/>
</dbReference>
<dbReference type="PANTHER" id="PTHR42756:SF1">
    <property type="entry name" value="TRANSCRIPTIONAL REPRESSOR OF EMRAB OPERON"/>
    <property type="match status" value="1"/>
</dbReference>
<name>A0A3A6PGX5_9BACL</name>
<dbReference type="PROSITE" id="PS50995">
    <property type="entry name" value="HTH_MARR_2"/>
    <property type="match status" value="1"/>
</dbReference>
<evidence type="ECO:0000313" key="6">
    <source>
        <dbReference type="Proteomes" id="UP000267798"/>
    </source>
</evidence>
<dbReference type="EMBL" id="QXQB01000006">
    <property type="protein sequence ID" value="RJX37379.1"/>
    <property type="molecule type" value="Genomic_DNA"/>
</dbReference>
<keyword evidence="1" id="KW-0805">Transcription regulation</keyword>
<evidence type="ECO:0000259" key="4">
    <source>
        <dbReference type="PROSITE" id="PS50995"/>
    </source>
</evidence>
<proteinExistence type="predicted"/>
<evidence type="ECO:0000256" key="3">
    <source>
        <dbReference type="ARBA" id="ARBA00023163"/>
    </source>
</evidence>
<organism evidence="5 6">
    <name type="scientific">Paenibacillus pinisoli</name>
    <dbReference type="NCBI Taxonomy" id="1276110"/>
    <lineage>
        <taxon>Bacteria</taxon>
        <taxon>Bacillati</taxon>
        <taxon>Bacillota</taxon>
        <taxon>Bacilli</taxon>
        <taxon>Bacillales</taxon>
        <taxon>Paenibacillaceae</taxon>
        <taxon>Paenibacillus</taxon>
    </lineage>
</organism>
<dbReference type="Proteomes" id="UP000267798">
    <property type="component" value="Unassembled WGS sequence"/>
</dbReference>
<keyword evidence="3" id="KW-0804">Transcription</keyword>
<dbReference type="RefSeq" id="WP_120113934.1">
    <property type="nucleotide sequence ID" value="NZ_QXQB01000006.1"/>
</dbReference>
<accession>A0A3A6PGX5</accession>
<evidence type="ECO:0000256" key="1">
    <source>
        <dbReference type="ARBA" id="ARBA00023015"/>
    </source>
</evidence>
<sequence>MEKDLCLLKSLIHRYEVANFVVERGLHVKVKDLMPEELTVDQFKTLRFLRHNVNSTASELAQFFCVGKSSITAIITRLSDKGLLDRVPDDGDRRVIHLKLTEEGERISSLLEERVQNVLADLIEHFDEKEAIAFIETFEKLAKVVKAAL</sequence>
<dbReference type="Pfam" id="PF01047">
    <property type="entry name" value="MarR"/>
    <property type="match status" value="1"/>
</dbReference>
<gene>
    <name evidence="5" type="ORF">D3P09_23805</name>
</gene>